<evidence type="ECO:0000256" key="10">
    <source>
        <dbReference type="RuleBase" id="RU003915"/>
    </source>
</evidence>
<dbReference type="PANTHER" id="PTHR47861:SF3">
    <property type="entry name" value="FKBP-TYPE PEPTIDYL-PROLYL CIS-TRANS ISOMERASE SLYD"/>
    <property type="match status" value="1"/>
</dbReference>
<sequence length="158" mass="17285">MKIAENKVALIHYTVSAQGAELDSSEGKEPLAYIAGQGFLVPGLEDALMGHEAGETLEVEVPADKAYGQRDDHLMQAVPKTMFEGMDVEPGMQFRATTDNGEQTVMVLEVQDEEVVIDGNHPLAGMDLFFNVRIEQVRDATEEELQHGHVHGVGGHHH</sequence>
<dbReference type="GO" id="GO:0005737">
    <property type="term" value="C:cytoplasm"/>
    <property type="evidence" value="ECO:0007669"/>
    <property type="project" value="UniProtKB-SubCell"/>
</dbReference>
<evidence type="ECO:0000256" key="3">
    <source>
        <dbReference type="ARBA" id="ARBA00006577"/>
    </source>
</evidence>
<keyword evidence="5 9" id="KW-0697">Rotamase</keyword>
<keyword evidence="7 9" id="KW-0413">Isomerase</keyword>
<comment type="function">
    <text evidence="8">Also involved in hydrogenase metallocenter assembly, probably by participating in the nickel insertion step. This function in hydrogenase biosynthesis requires chaperone activity and the presence of the metal-binding domain, but not PPIase activity.</text>
</comment>
<reference evidence="12 13" key="1">
    <citation type="submission" date="2019-03" db="EMBL/GenBank/DDBJ databases">
        <title>Genomic Encyclopedia of Type Strains, Phase IV (KMG-IV): sequencing the most valuable type-strain genomes for metagenomic binning, comparative biology and taxonomic classification.</title>
        <authorList>
            <person name="Goeker M."/>
        </authorList>
    </citation>
    <scope>NUCLEOTIDE SEQUENCE [LARGE SCALE GENOMIC DNA]</scope>
    <source>
        <strain evidence="12 13">DSM 18577</strain>
    </source>
</reference>
<evidence type="ECO:0000256" key="4">
    <source>
        <dbReference type="ARBA" id="ARBA00022490"/>
    </source>
</evidence>
<comment type="caution">
    <text evidence="12">The sequence shown here is derived from an EMBL/GenBank/DDBJ whole genome shotgun (WGS) entry which is preliminary data.</text>
</comment>
<dbReference type="Pfam" id="PF00254">
    <property type="entry name" value="FKBP_C"/>
    <property type="match status" value="1"/>
</dbReference>
<dbReference type="Proteomes" id="UP000295565">
    <property type="component" value="Unassembled WGS sequence"/>
</dbReference>
<keyword evidence="4" id="KW-0963">Cytoplasm</keyword>
<dbReference type="EC" id="5.2.1.8" evidence="10"/>
<evidence type="ECO:0000256" key="7">
    <source>
        <dbReference type="ARBA" id="ARBA00023235"/>
    </source>
</evidence>
<protein>
    <recommendedName>
        <fullName evidence="10">Peptidyl-prolyl cis-trans isomerase</fullName>
        <ecNumber evidence="10">5.2.1.8</ecNumber>
    </recommendedName>
</protein>
<dbReference type="Gene3D" id="3.10.50.40">
    <property type="match status" value="1"/>
</dbReference>
<dbReference type="InterPro" id="IPR046357">
    <property type="entry name" value="PPIase_dom_sf"/>
</dbReference>
<evidence type="ECO:0000256" key="2">
    <source>
        <dbReference type="ARBA" id="ARBA00004496"/>
    </source>
</evidence>
<dbReference type="EMBL" id="SMGD01000018">
    <property type="protein sequence ID" value="TCK46599.1"/>
    <property type="molecule type" value="Genomic_DNA"/>
</dbReference>
<evidence type="ECO:0000256" key="9">
    <source>
        <dbReference type="PROSITE-ProRule" id="PRU00277"/>
    </source>
</evidence>
<evidence type="ECO:0000256" key="6">
    <source>
        <dbReference type="ARBA" id="ARBA00023186"/>
    </source>
</evidence>
<feature type="domain" description="PPIase FKBP-type" evidence="11">
    <location>
        <begin position="6"/>
        <end position="89"/>
    </location>
</feature>
<dbReference type="GO" id="GO:0042026">
    <property type="term" value="P:protein refolding"/>
    <property type="evidence" value="ECO:0007669"/>
    <property type="project" value="UniProtKB-ARBA"/>
</dbReference>
<comment type="subcellular location">
    <subcellularLocation>
        <location evidence="2">Cytoplasm</location>
    </subcellularLocation>
</comment>
<dbReference type="PROSITE" id="PS50059">
    <property type="entry name" value="FKBP_PPIASE"/>
    <property type="match status" value="1"/>
</dbReference>
<evidence type="ECO:0000313" key="13">
    <source>
        <dbReference type="Proteomes" id="UP000295565"/>
    </source>
</evidence>
<accession>A0A4R1J7S9</accession>
<evidence type="ECO:0000313" key="12">
    <source>
        <dbReference type="EMBL" id="TCK46599.1"/>
    </source>
</evidence>
<organism evidence="12 13">
    <name type="scientific">Celerinatantimonas diazotrophica</name>
    <dbReference type="NCBI Taxonomy" id="412034"/>
    <lineage>
        <taxon>Bacteria</taxon>
        <taxon>Pseudomonadati</taxon>
        <taxon>Pseudomonadota</taxon>
        <taxon>Gammaproteobacteria</taxon>
        <taxon>Celerinatantimonadaceae</taxon>
        <taxon>Celerinatantimonas</taxon>
    </lineage>
</organism>
<keyword evidence="13" id="KW-1185">Reference proteome</keyword>
<dbReference type="RefSeq" id="WP_131914281.1">
    <property type="nucleotide sequence ID" value="NZ_OU594967.1"/>
</dbReference>
<dbReference type="GO" id="GO:0003755">
    <property type="term" value="F:peptidyl-prolyl cis-trans isomerase activity"/>
    <property type="evidence" value="ECO:0007669"/>
    <property type="project" value="UniProtKB-UniRule"/>
</dbReference>
<dbReference type="PANTHER" id="PTHR47861">
    <property type="entry name" value="FKBP-TYPE PEPTIDYL-PROLYL CIS-TRANS ISOMERASE SLYD"/>
    <property type="match status" value="1"/>
</dbReference>
<evidence type="ECO:0000256" key="8">
    <source>
        <dbReference type="ARBA" id="ARBA00037071"/>
    </source>
</evidence>
<keyword evidence="6" id="KW-0143">Chaperone</keyword>
<comment type="catalytic activity">
    <reaction evidence="1 9 10">
        <text>[protein]-peptidylproline (omega=180) = [protein]-peptidylproline (omega=0)</text>
        <dbReference type="Rhea" id="RHEA:16237"/>
        <dbReference type="Rhea" id="RHEA-COMP:10747"/>
        <dbReference type="Rhea" id="RHEA-COMP:10748"/>
        <dbReference type="ChEBI" id="CHEBI:83833"/>
        <dbReference type="ChEBI" id="CHEBI:83834"/>
        <dbReference type="EC" id="5.2.1.8"/>
    </reaction>
</comment>
<dbReference type="SUPFAM" id="SSF54534">
    <property type="entry name" value="FKBP-like"/>
    <property type="match status" value="1"/>
</dbReference>
<proteinExistence type="inferred from homology"/>
<dbReference type="InterPro" id="IPR001179">
    <property type="entry name" value="PPIase_FKBP_dom"/>
</dbReference>
<name>A0A4R1J7S9_9GAMM</name>
<dbReference type="AlphaFoldDB" id="A0A4R1J7S9"/>
<evidence type="ECO:0000259" key="11">
    <source>
        <dbReference type="PROSITE" id="PS50059"/>
    </source>
</evidence>
<dbReference type="OrthoDB" id="9808891at2"/>
<gene>
    <name evidence="12" type="ORF">EV690_3550</name>
</gene>
<evidence type="ECO:0000256" key="5">
    <source>
        <dbReference type="ARBA" id="ARBA00023110"/>
    </source>
</evidence>
<evidence type="ECO:0000256" key="1">
    <source>
        <dbReference type="ARBA" id="ARBA00000971"/>
    </source>
</evidence>
<comment type="similarity">
    <text evidence="3 10">Belongs to the FKBP-type PPIase family.</text>
</comment>